<dbReference type="Proteomes" id="UP001454036">
    <property type="component" value="Unassembled WGS sequence"/>
</dbReference>
<reference evidence="2 3" key="1">
    <citation type="submission" date="2024-01" db="EMBL/GenBank/DDBJ databases">
        <title>The complete chloroplast genome sequence of Lithospermum erythrorhizon: insights into the phylogenetic relationship among Boraginaceae species and the maternal lineages of purple gromwells.</title>
        <authorList>
            <person name="Okada T."/>
            <person name="Watanabe K."/>
        </authorList>
    </citation>
    <scope>NUCLEOTIDE SEQUENCE [LARGE SCALE GENOMIC DNA]</scope>
</reference>
<protein>
    <submittedName>
        <fullName evidence="2">Uncharacterized protein</fullName>
    </submittedName>
</protein>
<feature type="compositionally biased region" description="Polar residues" evidence="1">
    <location>
        <begin position="191"/>
        <end position="217"/>
    </location>
</feature>
<comment type="caution">
    <text evidence="2">The sequence shown here is derived from an EMBL/GenBank/DDBJ whole genome shotgun (WGS) entry which is preliminary data.</text>
</comment>
<feature type="region of interest" description="Disordered" evidence="1">
    <location>
        <begin position="34"/>
        <end position="55"/>
    </location>
</feature>
<gene>
    <name evidence="2" type="ORF">LIER_33690</name>
</gene>
<evidence type="ECO:0000313" key="2">
    <source>
        <dbReference type="EMBL" id="GAA0186402.1"/>
    </source>
</evidence>
<sequence length="449" mass="48917">MRAPSSSRRPQQAKRVRADVQRYGSELFEKDLVDLRSRSDIPPPHPKSLRELPRSDKHKADAYAFSTFWGDKSSIPLHFYTDRRVLKASLYPIADADPGSLEALRVSYSVPNYAHLPPPTVPATVTCQLPLRPPAPEPVMVSSSSDEVEAMSSLLIRPRLPIGEASKLNLQDAASESEGMETITPPCPEGNLSSFSPPSPLGDNQTLRPSASQTPGAASTDAGGQHTATVVLEPEDQGGIGFVTPNYFLGPPPSSRVSAPGSGRVSMSERTPPPPSPAAPNHANLISSFSTMGDERVVLQSYKELLSSYEEACRSSSRAGQLEGELRALKVERAREKGQAWASVHRAEAVKAALETMQAERDSTMKVRDAEVKERDTFGAGRDEMLQSHDHLLDQQTETQRQAQLMEATLEEKTIQAVRANEEEAEPEVPASLWDEVRDDVSSPNPSNL</sequence>
<feature type="region of interest" description="Disordered" evidence="1">
    <location>
        <begin position="171"/>
        <end position="225"/>
    </location>
</feature>
<feature type="region of interest" description="Disordered" evidence="1">
    <location>
        <begin position="418"/>
        <end position="449"/>
    </location>
</feature>
<name>A0AAV3S1H1_LITER</name>
<evidence type="ECO:0000313" key="3">
    <source>
        <dbReference type="Proteomes" id="UP001454036"/>
    </source>
</evidence>
<keyword evidence="3" id="KW-1185">Reference proteome</keyword>
<feature type="region of interest" description="Disordered" evidence="1">
    <location>
        <begin position="246"/>
        <end position="280"/>
    </location>
</feature>
<evidence type="ECO:0000256" key="1">
    <source>
        <dbReference type="SAM" id="MobiDB-lite"/>
    </source>
</evidence>
<proteinExistence type="predicted"/>
<dbReference type="AlphaFoldDB" id="A0AAV3S1H1"/>
<accession>A0AAV3S1H1</accession>
<dbReference type="EMBL" id="BAABME010013664">
    <property type="protein sequence ID" value="GAA0186402.1"/>
    <property type="molecule type" value="Genomic_DNA"/>
</dbReference>
<organism evidence="2 3">
    <name type="scientific">Lithospermum erythrorhizon</name>
    <name type="common">Purple gromwell</name>
    <name type="synonym">Lithospermum officinale var. erythrorhizon</name>
    <dbReference type="NCBI Taxonomy" id="34254"/>
    <lineage>
        <taxon>Eukaryota</taxon>
        <taxon>Viridiplantae</taxon>
        <taxon>Streptophyta</taxon>
        <taxon>Embryophyta</taxon>
        <taxon>Tracheophyta</taxon>
        <taxon>Spermatophyta</taxon>
        <taxon>Magnoliopsida</taxon>
        <taxon>eudicotyledons</taxon>
        <taxon>Gunneridae</taxon>
        <taxon>Pentapetalae</taxon>
        <taxon>asterids</taxon>
        <taxon>lamiids</taxon>
        <taxon>Boraginales</taxon>
        <taxon>Boraginaceae</taxon>
        <taxon>Boraginoideae</taxon>
        <taxon>Lithospermeae</taxon>
        <taxon>Lithospermum</taxon>
    </lineage>
</organism>